<sequence>MALSGGVSLFDGPLETRKMGKNDRWHCILNANHEDKKLDPALIIEKKISANKQGLFHYSIQPRIDMTVEDFLSKLKLFARFIKRI</sequence>
<proteinExistence type="predicted"/>
<reference evidence="1 2" key="1">
    <citation type="submission" date="2019-06" db="EMBL/GenBank/DDBJ databases">
        <title>Whole genome sequence for Cellvibrionaceae sp. R142.</title>
        <authorList>
            <person name="Wang G."/>
        </authorList>
    </citation>
    <scope>NUCLEOTIDE SEQUENCE [LARGE SCALE GENOMIC DNA]</scope>
    <source>
        <strain evidence="1 2">R142</strain>
    </source>
</reference>
<accession>A0A545SL24</accession>
<protein>
    <submittedName>
        <fullName evidence="1">Uncharacterized protein</fullName>
    </submittedName>
</protein>
<comment type="caution">
    <text evidence="1">The sequence shown here is derived from an EMBL/GenBank/DDBJ whole genome shotgun (WGS) entry which is preliminary data.</text>
</comment>
<gene>
    <name evidence="1" type="ORF">FKG94_28325</name>
</gene>
<dbReference type="EMBL" id="VHSG01000057">
    <property type="protein sequence ID" value="TQV65684.1"/>
    <property type="molecule type" value="Genomic_DNA"/>
</dbReference>
<keyword evidence="2" id="KW-1185">Reference proteome</keyword>
<dbReference type="Proteomes" id="UP000319732">
    <property type="component" value="Unassembled WGS sequence"/>
</dbReference>
<name>A0A545SL24_9GAMM</name>
<dbReference type="AlphaFoldDB" id="A0A545SL24"/>
<dbReference type="RefSeq" id="WP_142930320.1">
    <property type="nucleotide sequence ID" value="NZ_ML660132.1"/>
</dbReference>
<evidence type="ECO:0000313" key="2">
    <source>
        <dbReference type="Proteomes" id="UP000319732"/>
    </source>
</evidence>
<organism evidence="1 2">
    <name type="scientific">Exilibacterium tricleocarpae</name>
    <dbReference type="NCBI Taxonomy" id="2591008"/>
    <lineage>
        <taxon>Bacteria</taxon>
        <taxon>Pseudomonadati</taxon>
        <taxon>Pseudomonadota</taxon>
        <taxon>Gammaproteobacteria</taxon>
        <taxon>Cellvibrionales</taxon>
        <taxon>Cellvibrionaceae</taxon>
        <taxon>Exilibacterium</taxon>
    </lineage>
</organism>
<dbReference type="OrthoDB" id="5729729at2"/>
<evidence type="ECO:0000313" key="1">
    <source>
        <dbReference type="EMBL" id="TQV65684.1"/>
    </source>
</evidence>